<evidence type="ECO:0000313" key="2">
    <source>
        <dbReference type="Proteomes" id="UP000198426"/>
    </source>
</evidence>
<dbReference type="Proteomes" id="UP000198426">
    <property type="component" value="Unassembled WGS sequence"/>
</dbReference>
<gene>
    <name evidence="1" type="ORF">SAMN05421757_11322</name>
</gene>
<name>A0A239M663_9RHOB</name>
<dbReference type="AlphaFoldDB" id="A0A239M663"/>
<proteinExistence type="predicted"/>
<sequence length="58" mass="6280">MVGYALTLRSDYGNAAAALVFRHRLDAADRMVLVTAILDSLSDQEFAGVIRHFLEGAA</sequence>
<evidence type="ECO:0000313" key="1">
    <source>
        <dbReference type="EMBL" id="SNT37534.1"/>
    </source>
</evidence>
<keyword evidence="2" id="KW-1185">Reference proteome</keyword>
<dbReference type="EMBL" id="FZOY01000013">
    <property type="protein sequence ID" value="SNT37534.1"/>
    <property type="molecule type" value="Genomic_DNA"/>
</dbReference>
<reference evidence="1 2" key="1">
    <citation type="submission" date="2017-06" db="EMBL/GenBank/DDBJ databases">
        <authorList>
            <person name="Kim H.J."/>
            <person name="Triplett B.A."/>
        </authorList>
    </citation>
    <scope>NUCLEOTIDE SEQUENCE [LARGE SCALE GENOMIC DNA]</scope>
    <source>
        <strain evidence="1 2">DSM 29339</strain>
    </source>
</reference>
<protein>
    <submittedName>
        <fullName evidence="1">Uncharacterized protein</fullName>
    </submittedName>
</protein>
<accession>A0A239M663</accession>
<organism evidence="1 2">
    <name type="scientific">Tropicimonas sediminicola</name>
    <dbReference type="NCBI Taxonomy" id="1031541"/>
    <lineage>
        <taxon>Bacteria</taxon>
        <taxon>Pseudomonadati</taxon>
        <taxon>Pseudomonadota</taxon>
        <taxon>Alphaproteobacteria</taxon>
        <taxon>Rhodobacterales</taxon>
        <taxon>Roseobacteraceae</taxon>
        <taxon>Tropicimonas</taxon>
    </lineage>
</organism>